<dbReference type="SUPFAM" id="SSF51735">
    <property type="entry name" value="NAD(P)-binding Rossmann-fold domains"/>
    <property type="match status" value="1"/>
</dbReference>
<organism evidence="5 6">
    <name type="scientific">Comamonas terrae</name>
    <dbReference type="NCBI Taxonomy" id="673548"/>
    <lineage>
        <taxon>Bacteria</taxon>
        <taxon>Pseudomonadati</taxon>
        <taxon>Pseudomonadota</taxon>
        <taxon>Betaproteobacteria</taxon>
        <taxon>Burkholderiales</taxon>
        <taxon>Comamonadaceae</taxon>
        <taxon>Comamonas</taxon>
    </lineage>
</organism>
<dbReference type="Pfam" id="PF00725">
    <property type="entry name" value="3HCDH"/>
    <property type="match status" value="1"/>
</dbReference>
<feature type="domain" description="3-hydroxyacyl-CoA dehydrogenase NAD binding" evidence="4">
    <location>
        <begin position="5"/>
        <end position="183"/>
    </location>
</feature>
<dbReference type="NCBIfam" id="NF004474">
    <property type="entry name" value="PRK05808.1"/>
    <property type="match status" value="1"/>
</dbReference>
<proteinExistence type="inferred from homology"/>
<dbReference type="InterPro" id="IPR006108">
    <property type="entry name" value="3HC_DH_C"/>
</dbReference>
<protein>
    <submittedName>
        <fullName evidence="5">3-hydroxybutyryl-CoA dehydrogenase</fullName>
    </submittedName>
</protein>
<dbReference type="InterPro" id="IPR006180">
    <property type="entry name" value="3-OHacyl-CoA_DH_CS"/>
</dbReference>
<dbReference type="InterPro" id="IPR022694">
    <property type="entry name" value="3-OHacyl-CoA_DH"/>
</dbReference>
<dbReference type="Pfam" id="PF02737">
    <property type="entry name" value="3HCDH_N"/>
    <property type="match status" value="1"/>
</dbReference>
<evidence type="ECO:0000256" key="1">
    <source>
        <dbReference type="ARBA" id="ARBA00009463"/>
    </source>
</evidence>
<dbReference type="Proteomes" id="UP001597463">
    <property type="component" value="Unassembled WGS sequence"/>
</dbReference>
<evidence type="ECO:0000259" key="3">
    <source>
        <dbReference type="Pfam" id="PF00725"/>
    </source>
</evidence>
<name>A0ABW5UNM6_9BURK</name>
<keyword evidence="6" id="KW-1185">Reference proteome</keyword>
<dbReference type="Gene3D" id="3.40.50.720">
    <property type="entry name" value="NAD(P)-binding Rossmann-like Domain"/>
    <property type="match status" value="1"/>
</dbReference>
<evidence type="ECO:0000256" key="2">
    <source>
        <dbReference type="ARBA" id="ARBA00023002"/>
    </source>
</evidence>
<dbReference type="SUPFAM" id="SSF48179">
    <property type="entry name" value="6-phosphogluconate dehydrogenase C-terminal domain-like"/>
    <property type="match status" value="1"/>
</dbReference>
<dbReference type="EMBL" id="JBHUMV010000005">
    <property type="protein sequence ID" value="MFD2754820.1"/>
    <property type="molecule type" value="Genomic_DNA"/>
</dbReference>
<comment type="similarity">
    <text evidence="1">Belongs to the 3-hydroxyacyl-CoA dehydrogenase family.</text>
</comment>
<dbReference type="PROSITE" id="PS00067">
    <property type="entry name" value="3HCDH"/>
    <property type="match status" value="1"/>
</dbReference>
<reference evidence="6" key="1">
    <citation type="journal article" date="2019" name="Int. J. Syst. Evol. Microbiol.">
        <title>The Global Catalogue of Microorganisms (GCM) 10K type strain sequencing project: providing services to taxonomists for standard genome sequencing and annotation.</title>
        <authorList>
            <consortium name="The Broad Institute Genomics Platform"/>
            <consortium name="The Broad Institute Genome Sequencing Center for Infectious Disease"/>
            <person name="Wu L."/>
            <person name="Ma J."/>
        </authorList>
    </citation>
    <scope>NUCLEOTIDE SEQUENCE [LARGE SCALE GENOMIC DNA]</scope>
    <source>
        <strain evidence="6">TISTR 1906</strain>
    </source>
</reference>
<dbReference type="PIRSF" id="PIRSF000105">
    <property type="entry name" value="HCDH"/>
    <property type="match status" value="1"/>
</dbReference>
<gene>
    <name evidence="5" type="ORF">ACFSW6_12040</name>
</gene>
<dbReference type="InterPro" id="IPR013328">
    <property type="entry name" value="6PGD_dom2"/>
</dbReference>
<keyword evidence="2" id="KW-0560">Oxidoreductase</keyword>
<dbReference type="RefSeq" id="WP_066475834.1">
    <property type="nucleotide sequence ID" value="NZ_BCNT01000005.1"/>
</dbReference>
<dbReference type="PANTHER" id="PTHR48075">
    <property type="entry name" value="3-HYDROXYACYL-COA DEHYDROGENASE FAMILY PROTEIN"/>
    <property type="match status" value="1"/>
</dbReference>
<dbReference type="InterPro" id="IPR006176">
    <property type="entry name" value="3-OHacyl-CoA_DH_NAD-bd"/>
</dbReference>
<comment type="caution">
    <text evidence="5">The sequence shown here is derived from an EMBL/GenBank/DDBJ whole genome shotgun (WGS) entry which is preliminary data.</text>
</comment>
<dbReference type="InterPro" id="IPR036291">
    <property type="entry name" value="NAD(P)-bd_dom_sf"/>
</dbReference>
<evidence type="ECO:0000313" key="5">
    <source>
        <dbReference type="EMBL" id="MFD2754820.1"/>
    </source>
</evidence>
<evidence type="ECO:0000259" key="4">
    <source>
        <dbReference type="Pfam" id="PF02737"/>
    </source>
</evidence>
<sequence>MTIQTVGIVGAGTMGNGIAQACAVSGIDVVMVDISDAAVQKGLATVAGSLDRLIKKEKLTEADKAAALARIKTSTRYDDLKSAQLVIEAATENFDLKVKILQQLDALLGQDVIVATNTSSISITQLAAVTQRADRFIGMHFFNPVPMMALVEIIVGLQTSEATHATVKALSERLGKSPITVKNAPGFVVNRILVPMINEAFFVLAEGLASAEDIDAGMKLGCNQPIGPLALADMIGLDVCLAVMEVYLKEFGDSKYRPCPLLKEMVAAGRLGRKTGRGVYSY</sequence>
<evidence type="ECO:0000313" key="6">
    <source>
        <dbReference type="Proteomes" id="UP001597463"/>
    </source>
</evidence>
<dbReference type="Gene3D" id="1.10.1040.10">
    <property type="entry name" value="N-(1-d-carboxylethyl)-l-norvaline Dehydrogenase, domain 2"/>
    <property type="match status" value="1"/>
</dbReference>
<feature type="domain" description="3-hydroxyacyl-CoA dehydrogenase C-terminal" evidence="3">
    <location>
        <begin position="186"/>
        <end position="282"/>
    </location>
</feature>
<dbReference type="PANTHER" id="PTHR48075:SF5">
    <property type="entry name" value="3-HYDROXYBUTYRYL-COA DEHYDROGENASE"/>
    <property type="match status" value="1"/>
</dbReference>
<dbReference type="InterPro" id="IPR008927">
    <property type="entry name" value="6-PGluconate_DH-like_C_sf"/>
</dbReference>
<accession>A0ABW5UNM6</accession>